<dbReference type="InParanoid" id="A0A0H2S0S1"/>
<gene>
    <name evidence="2" type="ORF">SCHPADRAFT_264249</name>
</gene>
<feature type="compositionally biased region" description="Polar residues" evidence="1">
    <location>
        <begin position="1215"/>
        <end position="1228"/>
    </location>
</feature>
<dbReference type="OrthoDB" id="2554322at2759"/>
<feature type="region of interest" description="Disordered" evidence="1">
    <location>
        <begin position="27"/>
        <end position="314"/>
    </location>
</feature>
<feature type="compositionally biased region" description="Basic residues" evidence="1">
    <location>
        <begin position="377"/>
        <end position="388"/>
    </location>
</feature>
<accession>A0A0H2S0S1</accession>
<name>A0A0H2S0S1_9AGAM</name>
<feature type="compositionally biased region" description="Low complexity" evidence="1">
    <location>
        <begin position="1266"/>
        <end position="1278"/>
    </location>
</feature>
<feature type="compositionally biased region" description="Low complexity" evidence="1">
    <location>
        <begin position="1451"/>
        <end position="1463"/>
    </location>
</feature>
<feature type="compositionally biased region" description="Polar residues" evidence="1">
    <location>
        <begin position="1287"/>
        <end position="1311"/>
    </location>
</feature>
<feature type="compositionally biased region" description="Polar residues" evidence="1">
    <location>
        <begin position="549"/>
        <end position="561"/>
    </location>
</feature>
<protein>
    <submittedName>
        <fullName evidence="2">Uncharacterized protein</fullName>
    </submittedName>
</protein>
<feature type="compositionally biased region" description="Low complexity" evidence="1">
    <location>
        <begin position="97"/>
        <end position="108"/>
    </location>
</feature>
<feature type="compositionally biased region" description="Low complexity" evidence="1">
    <location>
        <begin position="1429"/>
        <end position="1443"/>
    </location>
</feature>
<sequence>MTDLMTGNHGNDANTRIAFHKKTPSEIWDDDFDFQSGSTSNDLRSVANDGRDHDLPPSLRQKLQKTTYNQAKDSVMNMRMDSGPSRQANGHDHDPLRAWAESSSARPSPSHRHTPSKSGGRGKTREEDENWDDDFVDKTDSPVRPSHSARALHSPTKSNAPREENWDEDFEMGENDDAHGRSDFPSAIETLRASIDASPSSKRSRTDASWDSSSEDEDHGGGIMGDDAEFGVFGRARRADEEDRTVTARSRRRLMDLNTDSSVPPVPPIPSIPRQGSSSHISSSHNAHHTLPTIPSGDVPPSLSLQHMAPSLPPFPRSPTLSVFSIPATTGSSSAHGSTTLLTGNLHRTLSGSSGAGQPRNAASKRFPAASPTRPPKERRRLRKKSRPPHLDGNIIELDDRTEYAIASEYLQRRPMTPEGRTGRRSRSHSRSSMRTPSLPRDSFDSIGSPMSVDGDPVPSLPMKLDTLPRPPGPSSAPPLPSQAMPTSPPRAGAGTSRSPLLTRIGSMKRWSAGMGLSNIGGSRRKRSSTGPDVVVADAERDRQDNNRTPRPASSSVSRATSPPPPLPPAEIEMRARPISGFFRSSEGVDSTPRKKEMKREKSKDAPLRIVTANVESMDHLQNGLAAQASPRRIRLRALGLGPRVPSGSSNTSESTDSHSVKQDGLGDGDVHMTSPPTSSPKVRSGLRPRLPSYRAPSSTPHKGPIKPRHVSGSAIVDTRQRESGENPPTSHASLLAPGAEDTADSHADTEKKEGHRSFMGGMRRISLVGGQKRSKHRREKSSGSITGTEDIVMGDAPPVPSLPSTSPRDNLIAPQTSGLLPPVELVSVPPRRSSLQRVDVDVPSPSIDITSPISTSLNQPLRDTSNISESSSAPALVHSRSSNFITTISSNSVSGGPPSPTRKGKSAIMPIKTLNGSPQAASLGRASQIMTPSKAAASGLGSAAMNMNAAMRRNSLGDLKIPSRISRAQDGLKRDLTRVREFAAHIEQMKEQRSQYYTLVNELQSVLETPPRPPSRALSPSFFNMSRPVSRARSNTNPPPPPASDDYRNLAVTFRSIDSRYRVAWECADLLIELGSGAGVATSPVSPPLSIAVSSTSPGEGTSGSVRGGKKGRERAVTLAGDESKPSTPINGSPNGASAKDLNPPALLSWRASTGRHDLNQRQLLLLKEMLHNADSAKEGITTLNPNADVFSSERSMSVVPPVPTWLQKDGMESTATLPTEESSSAACPSPQKKRPNSRLALLGLRDMLRSLKRNHGVKSGQANGSLTGHSTTTLSTEASSHDVHTQSTVSPTNPSTFHPYPSQQKQETVPPSRSPGRRRSKTSVQPDSMRIPSQGSGVSDNPRKPYLSGISLTQGHNQHKSSPRRPSLASLFRLGQKHKAGSSGTGSEQALEKSSPGASDKQLSKGNSQTATENEDDDSDWDRMDSASDVDVPVDPAASPATKGDVKGTLRSRLSRTPSRPQAAMSPANSRPVTPGISALNNASQMSLTSSSAEQSTAQLRLPRLSNVDEDRASEAPSGRVTPASPTSNKRRPTSRGGKDRDAATLLSSTVRTFPAGVKTTATVSNNSLIPVFDIAPMPLVPDMPMKLSMTPDNIKPLLENAKIVTTRLGECIREVKELLASRTESLGS</sequence>
<feature type="region of interest" description="Disordered" evidence="1">
    <location>
        <begin position="1213"/>
        <end position="1240"/>
    </location>
</feature>
<reference evidence="2 3" key="1">
    <citation type="submission" date="2015-04" db="EMBL/GenBank/DDBJ databases">
        <title>Complete genome sequence of Schizopora paradoxa KUC8140, a cosmopolitan wood degrader in East Asia.</title>
        <authorList>
            <consortium name="DOE Joint Genome Institute"/>
            <person name="Min B."/>
            <person name="Park H."/>
            <person name="Jang Y."/>
            <person name="Kim J.-J."/>
            <person name="Kim K.H."/>
            <person name="Pangilinan J."/>
            <person name="Lipzen A."/>
            <person name="Riley R."/>
            <person name="Grigoriev I.V."/>
            <person name="Spatafora J.W."/>
            <person name="Choi I.-G."/>
        </authorList>
    </citation>
    <scope>NUCLEOTIDE SEQUENCE [LARGE SCALE GENOMIC DNA]</scope>
    <source>
        <strain evidence="2 3">KUC8140</strain>
    </source>
</reference>
<feature type="compositionally biased region" description="Basic and acidic residues" evidence="1">
    <location>
        <begin position="744"/>
        <end position="757"/>
    </location>
</feature>
<feature type="compositionally biased region" description="Polar residues" evidence="1">
    <location>
        <begin position="1127"/>
        <end position="1137"/>
    </location>
</feature>
<feature type="region of interest" description="Disordered" evidence="1">
    <location>
        <begin position="637"/>
        <end position="807"/>
    </location>
</feature>
<evidence type="ECO:0000256" key="1">
    <source>
        <dbReference type="SAM" id="MobiDB-lite"/>
    </source>
</evidence>
<feature type="compositionally biased region" description="Polar residues" evidence="1">
    <location>
        <begin position="858"/>
        <end position="874"/>
    </location>
</feature>
<feature type="region of interest" description="Disordered" evidence="1">
    <location>
        <begin position="852"/>
        <end position="875"/>
    </location>
</feature>
<feature type="compositionally biased region" description="Acidic residues" evidence="1">
    <location>
        <begin position="165"/>
        <end position="175"/>
    </location>
</feature>
<feature type="compositionally biased region" description="Basic and acidic residues" evidence="1">
    <location>
        <begin position="538"/>
        <end position="548"/>
    </location>
</feature>
<feature type="compositionally biased region" description="Basic residues" evidence="1">
    <location>
        <begin position="423"/>
        <end position="432"/>
    </location>
</feature>
<dbReference type="Proteomes" id="UP000053477">
    <property type="component" value="Unassembled WGS sequence"/>
</dbReference>
<feature type="region of interest" description="Disordered" evidence="1">
    <location>
        <begin position="1257"/>
        <end position="1545"/>
    </location>
</feature>
<feature type="region of interest" description="Disordered" evidence="1">
    <location>
        <begin position="1092"/>
        <end position="1144"/>
    </location>
</feature>
<feature type="region of interest" description="Disordered" evidence="1">
    <location>
        <begin position="345"/>
        <end position="609"/>
    </location>
</feature>
<feature type="compositionally biased region" description="Low complexity" evidence="1">
    <location>
        <begin position="1095"/>
        <end position="1106"/>
    </location>
</feature>
<keyword evidence="3" id="KW-1185">Reference proteome</keyword>
<organism evidence="2 3">
    <name type="scientific">Schizopora paradoxa</name>
    <dbReference type="NCBI Taxonomy" id="27342"/>
    <lineage>
        <taxon>Eukaryota</taxon>
        <taxon>Fungi</taxon>
        <taxon>Dikarya</taxon>
        <taxon>Basidiomycota</taxon>
        <taxon>Agaricomycotina</taxon>
        <taxon>Agaricomycetes</taxon>
        <taxon>Hymenochaetales</taxon>
        <taxon>Schizoporaceae</taxon>
        <taxon>Schizopora</taxon>
    </lineage>
</organism>
<feature type="compositionally biased region" description="Pro residues" evidence="1">
    <location>
        <begin position="469"/>
        <end position="481"/>
    </location>
</feature>
<feature type="compositionally biased region" description="Polar residues" evidence="1">
    <location>
        <begin position="1324"/>
        <end position="1341"/>
    </location>
</feature>
<evidence type="ECO:0000313" key="3">
    <source>
        <dbReference type="Proteomes" id="UP000053477"/>
    </source>
</evidence>
<feature type="compositionally biased region" description="Basic and acidic residues" evidence="1">
    <location>
        <begin position="592"/>
        <end position="607"/>
    </location>
</feature>
<dbReference type="EMBL" id="KQ085930">
    <property type="protein sequence ID" value="KLO15378.1"/>
    <property type="molecule type" value="Genomic_DNA"/>
</dbReference>
<feature type="compositionally biased region" description="Basic and acidic residues" evidence="1">
    <location>
        <begin position="237"/>
        <end position="246"/>
    </location>
</feature>
<feature type="compositionally biased region" description="Polar residues" evidence="1">
    <location>
        <begin position="1481"/>
        <end position="1501"/>
    </location>
</feature>
<feature type="region of interest" description="Disordered" evidence="1">
    <location>
        <begin position="1028"/>
        <end position="1048"/>
    </location>
</feature>
<proteinExistence type="predicted"/>
<evidence type="ECO:0000313" key="2">
    <source>
        <dbReference type="EMBL" id="KLO15378.1"/>
    </source>
</evidence>